<proteinExistence type="predicted"/>
<dbReference type="RefSeq" id="WP_188689218.1">
    <property type="nucleotide sequence ID" value="NZ_BMIR01000002.1"/>
</dbReference>
<organism evidence="1 2">
    <name type="scientific">Pullulanibacillus camelliae</name>
    <dbReference type="NCBI Taxonomy" id="1707096"/>
    <lineage>
        <taxon>Bacteria</taxon>
        <taxon>Bacillati</taxon>
        <taxon>Bacillota</taxon>
        <taxon>Bacilli</taxon>
        <taxon>Bacillales</taxon>
        <taxon>Sporolactobacillaceae</taxon>
        <taxon>Pullulanibacillus</taxon>
    </lineage>
</organism>
<dbReference type="SUPFAM" id="SSF102588">
    <property type="entry name" value="LmbE-like"/>
    <property type="match status" value="1"/>
</dbReference>
<dbReference type="GO" id="GO:0016811">
    <property type="term" value="F:hydrolase activity, acting on carbon-nitrogen (but not peptide) bonds, in linear amides"/>
    <property type="evidence" value="ECO:0007669"/>
    <property type="project" value="TreeGrafter"/>
</dbReference>
<dbReference type="Pfam" id="PF02585">
    <property type="entry name" value="PIG-L"/>
    <property type="match status" value="1"/>
</dbReference>
<dbReference type="PANTHER" id="PTHR12993:SF27">
    <property type="entry name" value="N-ACETYL-ALPHA-D-GLUCOSAMINYL L-MALATE DEACETYLASE 2-RELATED"/>
    <property type="match status" value="1"/>
</dbReference>
<dbReference type="InterPro" id="IPR023841">
    <property type="entry name" value="BshB2"/>
</dbReference>
<dbReference type="Gene3D" id="3.40.50.10320">
    <property type="entry name" value="LmbE-like"/>
    <property type="match status" value="1"/>
</dbReference>
<comment type="caution">
    <text evidence="1">The sequence shown here is derived from an EMBL/GenBank/DDBJ whole genome shotgun (WGS) entry which is preliminary data.</text>
</comment>
<gene>
    <name evidence="1" type="ORF">GCM10011391_06940</name>
</gene>
<keyword evidence="2" id="KW-1185">Reference proteome</keyword>
<reference evidence="1" key="1">
    <citation type="journal article" date="2014" name="Int. J. Syst. Evol. Microbiol.">
        <title>Complete genome sequence of Corynebacterium casei LMG S-19264T (=DSM 44701T), isolated from a smear-ripened cheese.</title>
        <authorList>
            <consortium name="US DOE Joint Genome Institute (JGI-PGF)"/>
            <person name="Walter F."/>
            <person name="Albersmeier A."/>
            <person name="Kalinowski J."/>
            <person name="Ruckert C."/>
        </authorList>
    </citation>
    <scope>NUCLEOTIDE SEQUENCE</scope>
    <source>
        <strain evidence="1">CGMCC 1.15371</strain>
    </source>
</reference>
<dbReference type="NCBIfam" id="TIGR04000">
    <property type="entry name" value="thiol_BshB2"/>
    <property type="match status" value="1"/>
</dbReference>
<dbReference type="InterPro" id="IPR003737">
    <property type="entry name" value="GlcNAc_PI_deacetylase-related"/>
</dbReference>
<name>A0A8J2VNL1_9BACL</name>
<evidence type="ECO:0000313" key="1">
    <source>
        <dbReference type="EMBL" id="GGE30906.1"/>
    </source>
</evidence>
<reference evidence="1" key="2">
    <citation type="submission" date="2020-09" db="EMBL/GenBank/DDBJ databases">
        <authorList>
            <person name="Sun Q."/>
            <person name="Zhou Y."/>
        </authorList>
    </citation>
    <scope>NUCLEOTIDE SEQUENCE</scope>
    <source>
        <strain evidence="1">CGMCC 1.15371</strain>
    </source>
</reference>
<dbReference type="PANTHER" id="PTHR12993">
    <property type="entry name" value="N-ACETYLGLUCOSAMINYL-PHOSPHATIDYLINOSITOL DE-N-ACETYLASE-RELATED"/>
    <property type="match status" value="1"/>
</dbReference>
<dbReference type="InterPro" id="IPR024078">
    <property type="entry name" value="LmbE-like_dom_sf"/>
</dbReference>
<evidence type="ECO:0000313" key="2">
    <source>
        <dbReference type="Proteomes" id="UP000628775"/>
    </source>
</evidence>
<accession>A0A8J2VNL1</accession>
<protein>
    <submittedName>
        <fullName evidence="1">Bacillithiol biosynthesis deacetylase BshB2</fullName>
    </submittedName>
</protein>
<dbReference type="EMBL" id="BMIR01000002">
    <property type="protein sequence ID" value="GGE30906.1"/>
    <property type="molecule type" value="Genomic_DNA"/>
</dbReference>
<dbReference type="AlphaFoldDB" id="A0A8J2VNL1"/>
<dbReference type="Proteomes" id="UP000628775">
    <property type="component" value="Unassembled WGS sequence"/>
</dbReference>
<sequence>MVKQILAIFPHPDDESFGKAGALALHAKRGDNVSLICATSGQMGRRMGNPFFANRETLPNIREKELMAACEAIGIHDVHLWRMHDKTLQFEDPEALADRVFKEIEYLKPDLIYSYYPEHGVHPDHDALSEATIRAVHRLPIQHRPTIYGSAFSKNCKEILGLPDIEIDVSEVLEHKIKALRAHHSQSEVILKKLDNELERHPEKADELLAPYKKEYYWTYKWSPASA</sequence>